<dbReference type="OrthoDB" id="5377312at2759"/>
<reference evidence="6 7" key="1">
    <citation type="journal article" date="2018" name="IMA Fungus">
        <title>IMA Genome-F 9: Draft genome sequence of Annulohypoxylon stygium, Aspergillus mulundensis, Berkeleyomyces basicola (syn. Thielaviopsis basicola), Ceratocystis smalleyi, two Cercospora beticola strains, Coleophoma cylindrospora, Fusarium fracticaudum, Phialophora cf. hyalina, and Morchella septimelata.</title>
        <authorList>
            <person name="Wingfield B.D."/>
            <person name="Bills G.F."/>
            <person name="Dong Y."/>
            <person name="Huang W."/>
            <person name="Nel W.J."/>
            <person name="Swalarsk-Parry B.S."/>
            <person name="Vaghefi N."/>
            <person name="Wilken P.M."/>
            <person name="An Z."/>
            <person name="de Beer Z.W."/>
            <person name="De Vos L."/>
            <person name="Chen L."/>
            <person name="Duong T.A."/>
            <person name="Gao Y."/>
            <person name="Hammerbacher A."/>
            <person name="Kikkert J.R."/>
            <person name="Li Y."/>
            <person name="Li H."/>
            <person name="Li K."/>
            <person name="Li Q."/>
            <person name="Liu X."/>
            <person name="Ma X."/>
            <person name="Naidoo K."/>
            <person name="Pethybridge S.J."/>
            <person name="Sun J."/>
            <person name="Steenkamp E.T."/>
            <person name="van der Nest M.A."/>
            <person name="van Wyk S."/>
            <person name="Wingfield M.J."/>
            <person name="Xiong C."/>
            <person name="Yue Q."/>
            <person name="Zhang X."/>
        </authorList>
    </citation>
    <scope>NUCLEOTIDE SEQUENCE [LARGE SCALE GENOMIC DNA]</scope>
    <source>
        <strain evidence="6 7">BP 5553</strain>
    </source>
</reference>
<evidence type="ECO:0000313" key="6">
    <source>
        <dbReference type="EMBL" id="RDL31385.1"/>
    </source>
</evidence>
<sequence length="247" mass="27983">MSRGGRGGFRGARDGGLKGATWEYDADLRLETKPSDKFPKHPNLKRPSPFTEIEERQIKQFKDLQTQIHRGPLYTQSTKRNLDHPTKTFGEDQFNRQYGTNRKADMDPFLGVETYSMRYLPKKNDIPKLSGRPFSKELFPKELWSTLDGAEGEEVRTSINRAMQKKALILGSMKDPSEKTKAVLEKIFSVAGDGDDIEEAEDEVEDEAEVDSEFEDDEMAGDYDGEQYFDNGEDRDEGDGGGGDDDY</sequence>
<protein>
    <recommendedName>
        <fullName evidence="4">DNA-directed RNA polymerase III subunit</fullName>
    </recommendedName>
</protein>
<feature type="region of interest" description="Disordered" evidence="5">
    <location>
        <begin position="64"/>
        <end position="103"/>
    </location>
</feature>
<dbReference type="PANTHER" id="PTHR15367:SF2">
    <property type="entry name" value="DNA-DIRECTED RNA POLYMERASE III SUBUNIT"/>
    <property type="match status" value="1"/>
</dbReference>
<feature type="region of interest" description="Disordered" evidence="5">
    <location>
        <begin position="32"/>
        <end position="52"/>
    </location>
</feature>
<comment type="function">
    <text evidence="4">DNA-dependent RNA polymerase catalyzes the transcription of DNA into RNA using the four ribonucleoside triphosphates as substrates. Specific peripheric component of RNA polymerase III which synthesizes small RNAs, such as 5S rRNA and tRNAs.</text>
</comment>
<accession>A0A370TBG2</accession>
<feature type="compositionally biased region" description="Acidic residues" evidence="5">
    <location>
        <begin position="193"/>
        <end position="247"/>
    </location>
</feature>
<comment type="caution">
    <text evidence="6">The sequence shown here is derived from an EMBL/GenBank/DDBJ whole genome shotgun (WGS) entry which is preliminary data.</text>
</comment>
<feature type="region of interest" description="Disordered" evidence="5">
    <location>
        <begin position="192"/>
        <end position="247"/>
    </location>
</feature>
<comment type="subcellular location">
    <subcellularLocation>
        <location evidence="1 4">Nucleus</location>
    </subcellularLocation>
</comment>
<dbReference type="InterPro" id="IPR024661">
    <property type="entry name" value="RNA_pol_III_Rpc31"/>
</dbReference>
<dbReference type="PIRSF" id="PIRSF000777">
    <property type="entry name" value="RNA_polIII_C31"/>
    <property type="match status" value="1"/>
</dbReference>
<dbReference type="Proteomes" id="UP000254866">
    <property type="component" value="Unassembled WGS sequence"/>
</dbReference>
<dbReference type="GO" id="GO:0006383">
    <property type="term" value="P:transcription by RNA polymerase III"/>
    <property type="evidence" value="ECO:0007669"/>
    <property type="project" value="UniProtKB-UniRule"/>
</dbReference>
<comment type="similarity">
    <text evidence="2 4">Belongs to the eukaryotic RPC7 RNA polymerase subunit family.</text>
</comment>
<name>A0A370TBG2_9HELO</name>
<dbReference type="STRING" id="2656787.A0A370TBG2"/>
<keyword evidence="3 4" id="KW-0539">Nucleus</keyword>
<evidence type="ECO:0000256" key="4">
    <source>
        <dbReference type="PIRNR" id="PIRNR000777"/>
    </source>
</evidence>
<evidence type="ECO:0000313" key="7">
    <source>
        <dbReference type="Proteomes" id="UP000254866"/>
    </source>
</evidence>
<dbReference type="AlphaFoldDB" id="A0A370TBG2"/>
<dbReference type="Pfam" id="PF11705">
    <property type="entry name" value="RNA_pol_3_Rpc31"/>
    <property type="match status" value="1"/>
</dbReference>
<dbReference type="EMBL" id="NPIC01000012">
    <property type="protein sequence ID" value="RDL31385.1"/>
    <property type="molecule type" value="Genomic_DNA"/>
</dbReference>
<dbReference type="GeneID" id="43602443"/>
<evidence type="ECO:0000256" key="1">
    <source>
        <dbReference type="ARBA" id="ARBA00004123"/>
    </source>
</evidence>
<evidence type="ECO:0000256" key="2">
    <source>
        <dbReference type="ARBA" id="ARBA00008352"/>
    </source>
</evidence>
<gene>
    <name evidence="6" type="ORF">BP5553_09594</name>
</gene>
<feature type="compositionally biased region" description="Polar residues" evidence="5">
    <location>
        <begin position="64"/>
        <end position="79"/>
    </location>
</feature>
<evidence type="ECO:0000256" key="5">
    <source>
        <dbReference type="SAM" id="MobiDB-lite"/>
    </source>
</evidence>
<feature type="compositionally biased region" description="Basic and acidic residues" evidence="5">
    <location>
        <begin position="80"/>
        <end position="94"/>
    </location>
</feature>
<dbReference type="GO" id="GO:0005666">
    <property type="term" value="C:RNA polymerase III complex"/>
    <property type="evidence" value="ECO:0007669"/>
    <property type="project" value="UniProtKB-UniRule"/>
</dbReference>
<comment type="subunit">
    <text evidence="4">Component of the RNA polymerase III (Pol III) complex.</text>
</comment>
<organism evidence="6 7">
    <name type="scientific">Venustampulla echinocandica</name>
    <dbReference type="NCBI Taxonomy" id="2656787"/>
    <lineage>
        <taxon>Eukaryota</taxon>
        <taxon>Fungi</taxon>
        <taxon>Dikarya</taxon>
        <taxon>Ascomycota</taxon>
        <taxon>Pezizomycotina</taxon>
        <taxon>Leotiomycetes</taxon>
        <taxon>Helotiales</taxon>
        <taxon>Pleuroascaceae</taxon>
        <taxon>Venustampulla</taxon>
    </lineage>
</organism>
<evidence type="ECO:0000256" key="3">
    <source>
        <dbReference type="ARBA" id="ARBA00023242"/>
    </source>
</evidence>
<dbReference type="PANTHER" id="PTHR15367">
    <property type="entry name" value="DNA-DIRECTED RNA POLYMERASE III"/>
    <property type="match status" value="1"/>
</dbReference>
<proteinExistence type="inferred from homology"/>
<keyword evidence="7" id="KW-1185">Reference proteome</keyword>
<dbReference type="RefSeq" id="XP_031865516.1">
    <property type="nucleotide sequence ID" value="XM_032018217.1"/>
</dbReference>